<name>A0A9W6P9J0_9ACTN</name>
<protein>
    <recommendedName>
        <fullName evidence="2">DUF732 domain-containing protein</fullName>
    </recommendedName>
</protein>
<gene>
    <name evidence="3" type="ORF">Nans01_44500</name>
</gene>
<evidence type="ECO:0000313" key="4">
    <source>
        <dbReference type="Proteomes" id="UP001165092"/>
    </source>
</evidence>
<dbReference type="Proteomes" id="UP001165092">
    <property type="component" value="Unassembled WGS sequence"/>
</dbReference>
<keyword evidence="4" id="KW-1185">Reference proteome</keyword>
<evidence type="ECO:0000313" key="3">
    <source>
        <dbReference type="EMBL" id="GLU50099.1"/>
    </source>
</evidence>
<feature type="region of interest" description="Disordered" evidence="1">
    <location>
        <begin position="13"/>
        <end position="58"/>
    </location>
</feature>
<dbReference type="InterPro" id="IPR007969">
    <property type="entry name" value="DUF732"/>
</dbReference>
<evidence type="ECO:0000256" key="1">
    <source>
        <dbReference type="SAM" id="MobiDB-lite"/>
    </source>
</evidence>
<comment type="caution">
    <text evidence="3">The sequence shown here is derived from an EMBL/GenBank/DDBJ whole genome shotgun (WGS) entry which is preliminary data.</text>
</comment>
<reference evidence="3" key="1">
    <citation type="submission" date="2023-02" db="EMBL/GenBank/DDBJ databases">
        <title>Nocardiopsis ansamitocini NBRC 112285.</title>
        <authorList>
            <person name="Ichikawa N."/>
            <person name="Sato H."/>
            <person name="Tonouchi N."/>
        </authorList>
    </citation>
    <scope>NUCLEOTIDE SEQUENCE</scope>
    <source>
        <strain evidence="3">NBRC 112285</strain>
    </source>
</reference>
<evidence type="ECO:0000259" key="2">
    <source>
        <dbReference type="Pfam" id="PF05305"/>
    </source>
</evidence>
<organism evidence="3 4">
    <name type="scientific">Nocardiopsis ansamitocini</name>
    <dbReference type="NCBI Taxonomy" id="1670832"/>
    <lineage>
        <taxon>Bacteria</taxon>
        <taxon>Bacillati</taxon>
        <taxon>Actinomycetota</taxon>
        <taxon>Actinomycetes</taxon>
        <taxon>Streptosporangiales</taxon>
        <taxon>Nocardiopsidaceae</taxon>
        <taxon>Nocardiopsis</taxon>
    </lineage>
</organism>
<dbReference type="Pfam" id="PF05305">
    <property type="entry name" value="DUF732"/>
    <property type="match status" value="1"/>
</dbReference>
<sequence>MVIIGGCTVAAGMMLSGDTEPTPSPSPVETSATPVDPPSPEPVETDSPSPEPEHTYATDALTESVFLLAVRSNEYGAYWEDESDGDLVDRGHTVCSRLDDGDTLTLLALEAIAEVGADEDASAAHGALLGAAIVSYCPQHEDQLDSFAE</sequence>
<dbReference type="EMBL" id="BSQG01000011">
    <property type="protein sequence ID" value="GLU50099.1"/>
    <property type="molecule type" value="Genomic_DNA"/>
</dbReference>
<accession>A0A9W6P9J0</accession>
<feature type="domain" description="DUF732" evidence="2">
    <location>
        <begin position="66"/>
        <end position="139"/>
    </location>
</feature>
<dbReference type="AlphaFoldDB" id="A0A9W6P9J0"/>
<proteinExistence type="predicted"/>